<dbReference type="SUPFAM" id="SSF100950">
    <property type="entry name" value="NagB/RpiA/CoA transferase-like"/>
    <property type="match status" value="1"/>
</dbReference>
<dbReference type="Proteomes" id="UP000445309">
    <property type="component" value="Unassembled WGS sequence"/>
</dbReference>
<organism evidence="3 4">
    <name type="scientific">Chryseobacterium fistulae</name>
    <dbReference type="NCBI Taxonomy" id="2675058"/>
    <lineage>
        <taxon>Bacteria</taxon>
        <taxon>Pseudomonadati</taxon>
        <taxon>Bacteroidota</taxon>
        <taxon>Flavobacteriia</taxon>
        <taxon>Flavobacteriales</taxon>
        <taxon>Weeksellaceae</taxon>
        <taxon>Chryseobacterium group</taxon>
        <taxon>Chryseobacterium</taxon>
    </lineage>
</organism>
<dbReference type="Pfam" id="PF06026">
    <property type="entry name" value="Rib_5-P_isom_A"/>
    <property type="match status" value="1"/>
</dbReference>
<dbReference type="RefSeq" id="WP_162072751.1">
    <property type="nucleotide sequence ID" value="NZ_CACVBY010000027.1"/>
</dbReference>
<evidence type="ECO:0000313" key="3">
    <source>
        <dbReference type="EMBL" id="CAA7387201.1"/>
    </source>
</evidence>
<reference evidence="3 4" key="1">
    <citation type="submission" date="2020-01" db="EMBL/GenBank/DDBJ databases">
        <authorList>
            <person name="Rodrigo-Torres L."/>
            <person name="Arahal R. D."/>
            <person name="Lucena T."/>
        </authorList>
    </citation>
    <scope>NUCLEOTIDE SEQUENCE [LARGE SCALE GENOMIC DNA]</scope>
    <source>
        <strain evidence="3 4">CECT 9393</strain>
    </source>
</reference>
<gene>
    <name evidence="3" type="primary">rpiA</name>
    <name evidence="3" type="ORF">CHRY9393_01509</name>
</gene>
<accession>A0A6N4XR94</accession>
<dbReference type="PANTHER" id="PTHR11934">
    <property type="entry name" value="RIBOSE-5-PHOSPHATE ISOMERASE"/>
    <property type="match status" value="1"/>
</dbReference>
<keyword evidence="4" id="KW-1185">Reference proteome</keyword>
<protein>
    <recommendedName>
        <fullName evidence="2">Ribose 5-phosphate isomerase A</fullName>
        <ecNumber evidence="2">5.3.1.6</ecNumber>
    </recommendedName>
</protein>
<dbReference type="GO" id="GO:0006014">
    <property type="term" value="P:D-ribose metabolic process"/>
    <property type="evidence" value="ECO:0007669"/>
    <property type="project" value="TreeGrafter"/>
</dbReference>
<dbReference type="SUPFAM" id="SSF75445">
    <property type="entry name" value="D-ribose-5-phosphate isomerase (RpiA), lid domain"/>
    <property type="match status" value="1"/>
</dbReference>
<dbReference type="Gene3D" id="3.40.50.1360">
    <property type="match status" value="1"/>
</dbReference>
<dbReference type="AlphaFoldDB" id="A0A6N4XR94"/>
<dbReference type="InterPro" id="IPR037171">
    <property type="entry name" value="NagB/RpiA_transferase-like"/>
</dbReference>
<evidence type="ECO:0000256" key="2">
    <source>
        <dbReference type="NCBIfam" id="TIGR00021"/>
    </source>
</evidence>
<sequence>MQLNYKKQAAIEAAKKVKPHQIIGLGGGGTIAYLAEELAADVDKAQTLRFVSSSVETENLLLDLGLKVIDAATLTSIDLYFDGCDQLDKELNALKSGGGIHTDEKALACMAKEFILLGDVEKYTDPLNINCLFTVEVVPYAIGFISDTLKKNFDVLHVVIRTDTDKKNRLTKRGGILLDVKFQSFPELSTLNHIKVWPGIIDHSLFYKMATAAILCGPEGMNHLSISQ</sequence>
<evidence type="ECO:0000256" key="1">
    <source>
        <dbReference type="ARBA" id="ARBA00023235"/>
    </source>
</evidence>
<dbReference type="EMBL" id="CACVBY010000027">
    <property type="protein sequence ID" value="CAA7387201.1"/>
    <property type="molecule type" value="Genomic_DNA"/>
</dbReference>
<name>A0A6N4XR94_9FLAO</name>
<dbReference type="NCBIfam" id="TIGR00021">
    <property type="entry name" value="rpiA"/>
    <property type="match status" value="1"/>
</dbReference>
<dbReference type="EC" id="5.3.1.6" evidence="2"/>
<dbReference type="Gene3D" id="3.30.70.260">
    <property type="match status" value="1"/>
</dbReference>
<evidence type="ECO:0000313" key="4">
    <source>
        <dbReference type="Proteomes" id="UP000445309"/>
    </source>
</evidence>
<dbReference type="InterPro" id="IPR004788">
    <property type="entry name" value="Ribose5P_isomerase_type_A"/>
</dbReference>
<dbReference type="GO" id="GO:0004751">
    <property type="term" value="F:ribose-5-phosphate isomerase activity"/>
    <property type="evidence" value="ECO:0007669"/>
    <property type="project" value="UniProtKB-UniRule"/>
</dbReference>
<keyword evidence="1 3" id="KW-0413">Isomerase</keyword>
<dbReference type="PANTHER" id="PTHR11934:SF0">
    <property type="entry name" value="RIBOSE-5-PHOSPHATE ISOMERASE"/>
    <property type="match status" value="1"/>
</dbReference>
<proteinExistence type="predicted"/>
<dbReference type="GO" id="GO:0005829">
    <property type="term" value="C:cytosol"/>
    <property type="evidence" value="ECO:0007669"/>
    <property type="project" value="TreeGrafter"/>
</dbReference>
<dbReference type="GO" id="GO:0009052">
    <property type="term" value="P:pentose-phosphate shunt, non-oxidative branch"/>
    <property type="evidence" value="ECO:0007669"/>
    <property type="project" value="InterPro"/>
</dbReference>